<proteinExistence type="predicted"/>
<gene>
    <name evidence="1" type="ORF">R69776_03496</name>
</gene>
<keyword evidence="2" id="KW-1185">Reference proteome</keyword>
<organism evidence="1 2">
    <name type="scientific">Paraburkholderia nemoris</name>
    <dbReference type="NCBI Taxonomy" id="2793076"/>
    <lineage>
        <taxon>Bacteria</taxon>
        <taxon>Pseudomonadati</taxon>
        <taxon>Pseudomonadota</taxon>
        <taxon>Betaproteobacteria</taxon>
        <taxon>Burkholderiales</taxon>
        <taxon>Burkholderiaceae</taxon>
        <taxon>Paraburkholderia</taxon>
    </lineage>
</organism>
<dbReference type="Proteomes" id="UP000673821">
    <property type="component" value="Unassembled WGS sequence"/>
</dbReference>
<evidence type="ECO:0000313" key="2">
    <source>
        <dbReference type="Proteomes" id="UP000673821"/>
    </source>
</evidence>
<dbReference type="EMBL" id="CAJNBH010000010">
    <property type="protein sequence ID" value="CAE6763873.1"/>
    <property type="molecule type" value="Genomic_DNA"/>
</dbReference>
<name>A0ABM8RP23_9BURK</name>
<reference evidence="1 2" key="1">
    <citation type="submission" date="2021-02" db="EMBL/GenBank/DDBJ databases">
        <authorList>
            <person name="Vanwijnsberghe S."/>
        </authorList>
    </citation>
    <scope>NUCLEOTIDE SEQUENCE [LARGE SCALE GENOMIC DNA]</scope>
    <source>
        <strain evidence="1 2">R-69776</strain>
    </source>
</reference>
<comment type="caution">
    <text evidence="1">The sequence shown here is derived from an EMBL/GenBank/DDBJ whole genome shotgun (WGS) entry which is preliminary data.</text>
</comment>
<sequence>MNHPKRKLIPDEQTIVVLDTSPVRNIAYADATPAWVATFVEMADDGYAFSLADGALAELLAQYNRGSLTDGDLTKILAAISQFLNPDLPILPGKRDIMAMIGESTDGDWCEDDVREFALRGWAVLNDPSLLDEERREELTQALQYDRDEWIGWFAKFDSRYARWTAEQPGREKQELNQYKHDLLDEELADLAAHGRNPQPTMAMRLDLQMRYIWRQWVRTRQKRDGYDPTSEKKVNDGIDLDLYRYLILPALVVTDDRGFHERLADIKSDQRHWFWRPQALADAWVRGERPRPVWPAPVIAPLETQSAG</sequence>
<accession>A0ABM8RP23</accession>
<dbReference type="RefSeq" id="WP_200658754.1">
    <property type="nucleotide sequence ID" value="NZ_CAJNBH010000010.1"/>
</dbReference>
<evidence type="ECO:0008006" key="3">
    <source>
        <dbReference type="Google" id="ProtNLM"/>
    </source>
</evidence>
<evidence type="ECO:0000313" key="1">
    <source>
        <dbReference type="EMBL" id="CAE6763873.1"/>
    </source>
</evidence>
<protein>
    <recommendedName>
        <fullName evidence="3">DUF4935 domain-containing protein</fullName>
    </recommendedName>
</protein>